<protein>
    <recommendedName>
        <fullName evidence="5">SD-repeat containing protein B domain-containing protein</fullName>
    </recommendedName>
</protein>
<evidence type="ECO:0000259" key="5">
    <source>
        <dbReference type="Pfam" id="PF17210"/>
    </source>
</evidence>
<dbReference type="SUPFAM" id="SSF117074">
    <property type="entry name" value="Hypothetical protein PA1324"/>
    <property type="match status" value="1"/>
</dbReference>
<gene>
    <name evidence="6" type="ORF">GK091_05410</name>
</gene>
<evidence type="ECO:0000256" key="1">
    <source>
        <dbReference type="ARBA" id="ARBA00004613"/>
    </source>
</evidence>
<dbReference type="InterPro" id="IPR013783">
    <property type="entry name" value="Ig-like_fold"/>
</dbReference>
<evidence type="ECO:0000256" key="2">
    <source>
        <dbReference type="ARBA" id="ARBA00022525"/>
    </source>
</evidence>
<dbReference type="Gene3D" id="2.60.40.740">
    <property type="match status" value="1"/>
</dbReference>
<evidence type="ECO:0000256" key="3">
    <source>
        <dbReference type="ARBA" id="ARBA00022729"/>
    </source>
</evidence>
<name>A0A6M0IG29_9BACT</name>
<comment type="subcellular location">
    <subcellularLocation>
        <location evidence="1">Secreted</location>
    </subcellularLocation>
</comment>
<reference evidence="6 7" key="1">
    <citation type="submission" date="2020-02" db="EMBL/GenBank/DDBJ databases">
        <title>Draft genome sequence of two Spirosoma agri KCTC 52727 and Spirosoma terrae KCTC 52035.</title>
        <authorList>
            <person name="Rojas J."/>
            <person name="Ambika Manirajan B."/>
            <person name="Ratering S."/>
            <person name="Suarez C."/>
            <person name="Schnell S."/>
        </authorList>
    </citation>
    <scope>NUCLEOTIDE SEQUENCE [LARGE SCALE GENOMIC DNA]</scope>
    <source>
        <strain evidence="6 7">KCTC 52727</strain>
    </source>
</reference>
<dbReference type="InterPro" id="IPR033764">
    <property type="entry name" value="Sdr_B"/>
</dbReference>
<dbReference type="InterPro" id="IPR047589">
    <property type="entry name" value="DUF11_rpt"/>
</dbReference>
<dbReference type="RefSeq" id="WP_164035583.1">
    <property type="nucleotide sequence ID" value="NZ_JAAGNZ010000001.1"/>
</dbReference>
<organism evidence="6 7">
    <name type="scientific">Spirosoma agri</name>
    <dbReference type="NCBI Taxonomy" id="1987381"/>
    <lineage>
        <taxon>Bacteria</taxon>
        <taxon>Pseudomonadati</taxon>
        <taxon>Bacteroidota</taxon>
        <taxon>Cytophagia</taxon>
        <taxon>Cytophagales</taxon>
        <taxon>Cytophagaceae</taxon>
        <taxon>Spirosoma</taxon>
    </lineage>
</organism>
<sequence length="1254" mass="130938">MPYTFTKRYKALFLFFFSLVSTWALGQVQVTTSVDKATADVGAPFTYILQIRCPNIVGTCNNVVITDPLPRSLEFNGASAPTGNVQSVTYNTGTHTVTVTMNPVLNGTTDDVQISVGFKKNTYTGTVAANTAYSGPGNTSPSNTVTTTATNGITPPDFSDAVYLTKATNGASYPGSGFAYRWGFGNKSNKTLTSLVIEDVFPASIRVDNFNDASFPNGSTTVSYQIYYKTNTNGTYQLWPGGPWNATNTNAHTVSSLGLSTGSYLTALKWEYGPIPGDGTYYADANSTNNLQLGNLFGQHTGATGDNVINCIRATGQLNATPIAISEACVSEILQTPRLVTYNNKSIQNLKSGYVTGDTLEFTIDYGNDSKSGLDIKNPIITDLLPPELELISYSVGNAFDSTPLGSTPPYFTPVYTKLDQYNNSAQTLLRWNFTGLTIPKRSDGSSSVLRITLKTRIRPGIPLGIYTNTATMAQDYVGPTFCHDLIDASDINGNGLTTDSLCIRSIPFNVVAPTGAGLESTKFVRGSLDTDYIRYPSSGNTVPGGIADYKLQIKNVGTIPLKDIVVIDILPFIGDKGVVDLSTRGTQWRPFLIGAVTTSAANVRVFYSTAQNPCRDELTPGIPSPCQAPNWSTTLPADPNTVQSMKFDFGATVLQPTDALTLSWAMRAPVDAPTNGEIAWNSFGYIATRTDNNSKLLATEPIKVGIKALPLVPAGYGNYVWRDVNGNGVQDEDPSQGINGVRVDIYRPTGDTPNVSADQLVNFTLTSSKNGNPGYYQFSNLSPGRYYAVFHKPIGSLTITQANVVTPDDSLDSDGTATIISGDTLAITAITTLPGSGFDYRWDQGFSPQGQTQACTITDLSVTPGGCDPATNTYVLRGTIGLVNAPAQSLTLTDGTRKTTIEIAAGQTTASFSLTGLTSGTGDHTATLTSGNCGTISKTYTAPVACSTTPICSLNATTTVGACSGVTNTYSATTIVTVTNPTEGILTISTDTQSQVFAVSAGQPATFTAVFSGLASDGASHNVVASLPGCTTLTSAYTAPAACVTVPVYSLSATATASSCDPATNLYSVTAVIGLTNSVAGTLTVSTGSQNLTFVVTNASSQTITAVFGNLNADGASHVITASQPGSASTSTTYVAPTSCSTAPVCSLSIARTTGSCDVSTGTYSTTAVIQLTNPAAGTLTVSDGVQTKTFAVGMTGSNSVTAVFTGLPADGSPRVLTASLPGCSTGTSAYSAPNCCSTTVCVPIVITRTKSR</sequence>
<proteinExistence type="predicted"/>
<feature type="chain" id="PRO_5027069208" description="SD-repeat containing protein B domain-containing protein" evidence="4">
    <location>
        <begin position="27"/>
        <end position="1254"/>
    </location>
</feature>
<feature type="signal peptide" evidence="4">
    <location>
        <begin position="1"/>
        <end position="26"/>
    </location>
</feature>
<evidence type="ECO:0000256" key="4">
    <source>
        <dbReference type="SAM" id="SignalP"/>
    </source>
</evidence>
<dbReference type="Proteomes" id="UP000477386">
    <property type="component" value="Unassembled WGS sequence"/>
</dbReference>
<dbReference type="Gene3D" id="2.60.40.10">
    <property type="entry name" value="Immunoglobulins"/>
    <property type="match status" value="1"/>
</dbReference>
<dbReference type="GO" id="GO:0005576">
    <property type="term" value="C:extracellular region"/>
    <property type="evidence" value="ECO:0007669"/>
    <property type="project" value="UniProtKB-SubCell"/>
</dbReference>
<keyword evidence="7" id="KW-1185">Reference proteome</keyword>
<dbReference type="NCBIfam" id="TIGR01451">
    <property type="entry name" value="B_ant_repeat"/>
    <property type="match status" value="1"/>
</dbReference>
<keyword evidence="2" id="KW-0964">Secreted</keyword>
<dbReference type="EMBL" id="JAAGNZ010000001">
    <property type="protein sequence ID" value="NEU66311.1"/>
    <property type="molecule type" value="Genomic_DNA"/>
</dbReference>
<comment type="caution">
    <text evidence="6">The sequence shown here is derived from an EMBL/GenBank/DDBJ whole genome shotgun (WGS) entry which is preliminary data.</text>
</comment>
<accession>A0A6M0IG29</accession>
<feature type="domain" description="SD-repeat containing protein B" evidence="5">
    <location>
        <begin position="718"/>
        <end position="846"/>
    </location>
</feature>
<keyword evidence="3 4" id="KW-0732">Signal</keyword>
<evidence type="ECO:0000313" key="7">
    <source>
        <dbReference type="Proteomes" id="UP000477386"/>
    </source>
</evidence>
<dbReference type="Pfam" id="PF17210">
    <property type="entry name" value="SdrD_B"/>
    <property type="match status" value="1"/>
</dbReference>
<evidence type="ECO:0000313" key="6">
    <source>
        <dbReference type="EMBL" id="NEU66311.1"/>
    </source>
</evidence>
<dbReference type="AlphaFoldDB" id="A0A6M0IG29"/>